<dbReference type="AlphaFoldDB" id="A0A1R4FIE7"/>
<protein>
    <submittedName>
        <fullName evidence="1">Uncharacterized protein</fullName>
    </submittedName>
</protein>
<reference evidence="1 2" key="1">
    <citation type="submission" date="2017-02" db="EMBL/GenBank/DDBJ databases">
        <authorList>
            <person name="Peterson S.W."/>
        </authorList>
    </citation>
    <scope>NUCLEOTIDE SEQUENCE [LARGE SCALE GENOMIC DNA]</scope>
    <source>
        <strain evidence="1 2">LMG 22410</strain>
    </source>
</reference>
<evidence type="ECO:0000313" key="1">
    <source>
        <dbReference type="EMBL" id="SJM55532.1"/>
    </source>
</evidence>
<keyword evidence="2" id="KW-1185">Reference proteome</keyword>
<sequence length="55" mass="6284">MSQIVNDGEPPAPRVEVSRRIYEMSEWPGDALRPHRAAFAGRMTYPPYPRRRGAS</sequence>
<organism evidence="1 2">
    <name type="scientific">Agrococcus casei LMG 22410</name>
    <dbReference type="NCBI Taxonomy" id="1255656"/>
    <lineage>
        <taxon>Bacteria</taxon>
        <taxon>Bacillati</taxon>
        <taxon>Actinomycetota</taxon>
        <taxon>Actinomycetes</taxon>
        <taxon>Micrococcales</taxon>
        <taxon>Microbacteriaceae</taxon>
        <taxon>Agrococcus</taxon>
    </lineage>
</organism>
<dbReference type="EMBL" id="FUHU01000022">
    <property type="protein sequence ID" value="SJM55532.1"/>
    <property type="molecule type" value="Genomic_DNA"/>
</dbReference>
<evidence type="ECO:0000313" key="2">
    <source>
        <dbReference type="Proteomes" id="UP000195787"/>
    </source>
</evidence>
<proteinExistence type="predicted"/>
<accession>A0A1R4FIE7</accession>
<gene>
    <name evidence="1" type="ORF">CZ674_04605</name>
</gene>
<dbReference type="Proteomes" id="UP000195787">
    <property type="component" value="Unassembled WGS sequence"/>
</dbReference>
<name>A0A1R4FIE7_9MICO</name>